<dbReference type="Pfam" id="PF13490">
    <property type="entry name" value="zf-HC2"/>
    <property type="match status" value="1"/>
</dbReference>
<evidence type="ECO:0000256" key="3">
    <source>
        <dbReference type="SAM" id="Phobius"/>
    </source>
</evidence>
<dbReference type="InterPro" id="IPR041916">
    <property type="entry name" value="Anti_sigma_zinc_sf"/>
</dbReference>
<keyword evidence="2" id="KW-0804">Transcription</keyword>
<keyword evidence="3" id="KW-0812">Transmembrane</keyword>
<dbReference type="InterPro" id="IPR027383">
    <property type="entry name" value="Znf_put"/>
</dbReference>
<name>A0ABP9AEP6_9PSEU</name>
<dbReference type="RefSeq" id="WP_345411625.1">
    <property type="nucleotide sequence ID" value="NZ_BAABHO010000006.1"/>
</dbReference>
<protein>
    <submittedName>
        <fullName evidence="5">Zf-HC2 domain-containing protein</fullName>
    </submittedName>
</protein>
<keyword evidence="3" id="KW-1133">Transmembrane helix</keyword>
<keyword evidence="3" id="KW-0472">Membrane</keyword>
<dbReference type="Proteomes" id="UP001500928">
    <property type="component" value="Unassembled WGS sequence"/>
</dbReference>
<evidence type="ECO:0000259" key="4">
    <source>
        <dbReference type="Pfam" id="PF13490"/>
    </source>
</evidence>
<reference evidence="6" key="1">
    <citation type="journal article" date="2019" name="Int. J. Syst. Evol. Microbiol.">
        <title>The Global Catalogue of Microorganisms (GCM) 10K type strain sequencing project: providing services to taxonomists for standard genome sequencing and annotation.</title>
        <authorList>
            <consortium name="The Broad Institute Genomics Platform"/>
            <consortium name="The Broad Institute Genome Sequencing Center for Infectious Disease"/>
            <person name="Wu L."/>
            <person name="Ma J."/>
        </authorList>
    </citation>
    <scope>NUCLEOTIDE SEQUENCE [LARGE SCALE GENOMIC DNA]</scope>
    <source>
        <strain evidence="6">JCM 17979</strain>
    </source>
</reference>
<dbReference type="Gene3D" id="1.10.10.1320">
    <property type="entry name" value="Anti-sigma factor, zinc-finger domain"/>
    <property type="match status" value="1"/>
</dbReference>
<accession>A0ABP9AEP6</accession>
<feature type="domain" description="Putative zinc-finger" evidence="4">
    <location>
        <begin position="12"/>
        <end position="36"/>
    </location>
</feature>
<dbReference type="EMBL" id="BAABHO010000006">
    <property type="protein sequence ID" value="GAA4779794.1"/>
    <property type="molecule type" value="Genomic_DNA"/>
</dbReference>
<evidence type="ECO:0000313" key="6">
    <source>
        <dbReference type="Proteomes" id="UP001500928"/>
    </source>
</evidence>
<comment type="caution">
    <text evidence="5">The sequence shown here is derived from an EMBL/GenBank/DDBJ whole genome shotgun (WGS) entry which is preliminary data.</text>
</comment>
<keyword evidence="6" id="KW-1185">Reference proteome</keyword>
<organism evidence="5 6">
    <name type="scientific">Actinomycetospora chlora</name>
    <dbReference type="NCBI Taxonomy" id="663608"/>
    <lineage>
        <taxon>Bacteria</taxon>
        <taxon>Bacillati</taxon>
        <taxon>Actinomycetota</taxon>
        <taxon>Actinomycetes</taxon>
        <taxon>Pseudonocardiales</taxon>
        <taxon>Pseudonocardiaceae</taxon>
        <taxon>Actinomycetospora</taxon>
    </lineage>
</organism>
<gene>
    <name evidence="5" type="ORF">GCM10023200_11310</name>
</gene>
<evidence type="ECO:0000256" key="1">
    <source>
        <dbReference type="ARBA" id="ARBA00023015"/>
    </source>
</evidence>
<keyword evidence="1" id="KW-0805">Transcription regulation</keyword>
<evidence type="ECO:0000313" key="5">
    <source>
        <dbReference type="EMBL" id="GAA4779794.1"/>
    </source>
</evidence>
<sequence>MTCPHRFDVGVYVLGALEPAEREGFESHLPGCADCRRSLGEVAGLPGLLARVPDPERAAHPEPPDLLDGVLHRVRRRRRTGWALAAVAVVVALLGGGAIGWTVPPDATAPAVREVALPPVGASETSGLAGLTAKPWGTAISLSCLYHGAERPPAAPDAARTTYVLVVRGPDGREEQVARWSPPPGQDVVVAAATDLTPDRVRGLEVRTADGATVMRS</sequence>
<feature type="transmembrane region" description="Helical" evidence="3">
    <location>
        <begin position="82"/>
        <end position="103"/>
    </location>
</feature>
<evidence type="ECO:0000256" key="2">
    <source>
        <dbReference type="ARBA" id="ARBA00023163"/>
    </source>
</evidence>
<proteinExistence type="predicted"/>